<accession>A0A1G6YRZ2</accession>
<dbReference type="GO" id="GO:0006412">
    <property type="term" value="P:translation"/>
    <property type="evidence" value="ECO:0007669"/>
    <property type="project" value="UniProtKB-UniRule"/>
</dbReference>
<keyword evidence="5 7" id="KW-0687">Ribonucleoprotein</keyword>
<evidence type="ECO:0000256" key="8">
    <source>
        <dbReference type="SAM" id="MobiDB-lite"/>
    </source>
</evidence>
<evidence type="ECO:0000256" key="1">
    <source>
        <dbReference type="ARBA" id="ARBA00007116"/>
    </source>
</evidence>
<evidence type="ECO:0000256" key="6">
    <source>
        <dbReference type="ARBA" id="ARBA00035197"/>
    </source>
</evidence>
<evidence type="ECO:0000256" key="3">
    <source>
        <dbReference type="ARBA" id="ARBA00022884"/>
    </source>
</evidence>
<dbReference type="PANTHER" id="PTHR12899:SF3">
    <property type="entry name" value="LARGE RIBOSOMAL SUBUNIT PROTEIN UL18M"/>
    <property type="match status" value="1"/>
</dbReference>
<evidence type="ECO:0000256" key="7">
    <source>
        <dbReference type="HAMAP-Rule" id="MF_01337"/>
    </source>
</evidence>
<evidence type="ECO:0000256" key="4">
    <source>
        <dbReference type="ARBA" id="ARBA00022980"/>
    </source>
</evidence>
<proteinExistence type="inferred from homology"/>
<dbReference type="InterPro" id="IPR005484">
    <property type="entry name" value="Ribosomal_uL18_bac/plant/anim"/>
</dbReference>
<protein>
    <recommendedName>
        <fullName evidence="6 7">Large ribosomal subunit protein uL18</fullName>
    </recommendedName>
</protein>
<dbReference type="SUPFAM" id="SSF53137">
    <property type="entry name" value="Translational machinery components"/>
    <property type="match status" value="1"/>
</dbReference>
<comment type="subunit">
    <text evidence="7">Part of the 50S ribosomal subunit; part of the 5S rRNA/L5/L18/L25 subcomplex. Contacts the 5S and 23S rRNAs.</text>
</comment>
<dbReference type="Proteomes" id="UP000243205">
    <property type="component" value="Unassembled WGS sequence"/>
</dbReference>
<dbReference type="GO" id="GO:0008097">
    <property type="term" value="F:5S rRNA binding"/>
    <property type="evidence" value="ECO:0007669"/>
    <property type="project" value="TreeGrafter"/>
</dbReference>
<keyword evidence="10" id="KW-1185">Reference proteome</keyword>
<reference evidence="10" key="1">
    <citation type="submission" date="2016-10" db="EMBL/GenBank/DDBJ databases">
        <authorList>
            <person name="Varghese N."/>
            <person name="Submissions S."/>
        </authorList>
    </citation>
    <scope>NUCLEOTIDE SEQUENCE [LARGE SCALE GENOMIC DNA]</scope>
    <source>
        <strain evidence="10">DSM 8987</strain>
    </source>
</reference>
<dbReference type="Pfam" id="PF00861">
    <property type="entry name" value="Ribosomal_L18p"/>
    <property type="match status" value="1"/>
</dbReference>
<dbReference type="PANTHER" id="PTHR12899">
    <property type="entry name" value="39S RIBOSOMAL PROTEIN L18, MITOCHONDRIAL"/>
    <property type="match status" value="1"/>
</dbReference>
<keyword evidence="2 7" id="KW-0699">rRNA-binding</keyword>
<name>A0A1G6YRZ2_9BACT</name>
<evidence type="ECO:0000256" key="2">
    <source>
        <dbReference type="ARBA" id="ARBA00022730"/>
    </source>
</evidence>
<keyword evidence="3 7" id="KW-0694">RNA-binding</keyword>
<dbReference type="FunFam" id="3.30.420.100:FF:000001">
    <property type="entry name" value="50S ribosomal protein L18"/>
    <property type="match status" value="1"/>
</dbReference>
<dbReference type="Gene3D" id="3.30.420.100">
    <property type="match status" value="1"/>
</dbReference>
<dbReference type="AlphaFoldDB" id="A0A1G6YRZ2"/>
<dbReference type="CDD" id="cd00432">
    <property type="entry name" value="Ribosomal_L18_L5e"/>
    <property type="match status" value="1"/>
</dbReference>
<evidence type="ECO:0000256" key="5">
    <source>
        <dbReference type="ARBA" id="ARBA00023274"/>
    </source>
</evidence>
<gene>
    <name evidence="7" type="primary">rplR</name>
    <name evidence="9" type="ORF">SAMN05661003_102141</name>
</gene>
<dbReference type="InterPro" id="IPR057268">
    <property type="entry name" value="Ribosomal_L18"/>
</dbReference>
<keyword evidence="4 7" id="KW-0689">Ribosomal protein</keyword>
<dbReference type="HAMAP" id="MF_01337_B">
    <property type="entry name" value="Ribosomal_uL18_B"/>
    <property type="match status" value="1"/>
</dbReference>
<dbReference type="GO" id="GO:0022625">
    <property type="term" value="C:cytosolic large ribosomal subunit"/>
    <property type="evidence" value="ECO:0007669"/>
    <property type="project" value="TreeGrafter"/>
</dbReference>
<comment type="similarity">
    <text evidence="1 7">Belongs to the universal ribosomal protein uL18 family.</text>
</comment>
<evidence type="ECO:0000313" key="10">
    <source>
        <dbReference type="Proteomes" id="UP000243205"/>
    </source>
</evidence>
<evidence type="ECO:0000313" key="9">
    <source>
        <dbReference type="EMBL" id="SDD92793.1"/>
    </source>
</evidence>
<sequence length="122" mass="13374">MAGMTSRAESRKRRQARVRRKVVGTPERPRLCVFRSAKHIYAQIIEDTKGAALVSASTRCKDVTEALGYTGNVEAAKAVGAEIARRALAKDIKEVVFDRNGFIYHGRVKALADAAREAGLVF</sequence>
<dbReference type="NCBIfam" id="TIGR00060">
    <property type="entry name" value="L18_bact"/>
    <property type="match status" value="1"/>
</dbReference>
<dbReference type="EMBL" id="FNAQ01000002">
    <property type="protein sequence ID" value="SDD92793.1"/>
    <property type="molecule type" value="Genomic_DNA"/>
</dbReference>
<dbReference type="GO" id="GO:0003735">
    <property type="term" value="F:structural constituent of ribosome"/>
    <property type="evidence" value="ECO:0007669"/>
    <property type="project" value="InterPro"/>
</dbReference>
<dbReference type="STRING" id="57664.SAMN05661003_102141"/>
<dbReference type="InterPro" id="IPR004389">
    <property type="entry name" value="Ribosomal_uL18_bac-type"/>
</dbReference>
<feature type="compositionally biased region" description="Basic residues" evidence="8">
    <location>
        <begin position="10"/>
        <end position="22"/>
    </location>
</feature>
<feature type="region of interest" description="Disordered" evidence="8">
    <location>
        <begin position="1"/>
        <end position="22"/>
    </location>
</feature>
<comment type="function">
    <text evidence="7">This is one of the proteins that bind and probably mediate the attachment of the 5S RNA into the large ribosomal subunit, where it forms part of the central protuberance.</text>
</comment>
<organism evidence="9 10">
    <name type="scientific">Desulfuromonas thiophila</name>
    <dbReference type="NCBI Taxonomy" id="57664"/>
    <lineage>
        <taxon>Bacteria</taxon>
        <taxon>Pseudomonadati</taxon>
        <taxon>Thermodesulfobacteriota</taxon>
        <taxon>Desulfuromonadia</taxon>
        <taxon>Desulfuromonadales</taxon>
        <taxon>Desulfuromonadaceae</taxon>
        <taxon>Desulfuromonas</taxon>
    </lineage>
</organism>